<dbReference type="InterPro" id="IPR000600">
    <property type="entry name" value="ROK"/>
</dbReference>
<evidence type="ECO:0000313" key="5">
    <source>
        <dbReference type="Proteomes" id="UP001527882"/>
    </source>
</evidence>
<reference evidence="4 5" key="1">
    <citation type="submission" date="2022-12" db="EMBL/GenBank/DDBJ databases">
        <title>Draft genome sequence of Paenibacillus sp. dW9.</title>
        <authorList>
            <person name="Choi E.-W."/>
            <person name="Kim D.-U."/>
        </authorList>
    </citation>
    <scope>NUCLEOTIDE SEQUENCE [LARGE SCALE GENOMIC DNA]</scope>
    <source>
        <strain evidence="5">dW9</strain>
    </source>
</reference>
<comment type="function">
    <text evidence="1">Transcriptional repressor of xylose-utilizing enzymes.</text>
</comment>
<organism evidence="4 5">
    <name type="scientific">Paenibacillus gyeongsangnamensis</name>
    <dbReference type="NCBI Taxonomy" id="3388067"/>
    <lineage>
        <taxon>Bacteria</taxon>
        <taxon>Bacillati</taxon>
        <taxon>Bacillota</taxon>
        <taxon>Bacilli</taxon>
        <taxon>Bacillales</taxon>
        <taxon>Paenibacillaceae</taxon>
        <taxon>Paenibacillus</taxon>
    </lineage>
</organism>
<dbReference type="Pfam" id="PF00480">
    <property type="entry name" value="ROK"/>
    <property type="match status" value="1"/>
</dbReference>
<dbReference type="SUPFAM" id="SSF53067">
    <property type="entry name" value="Actin-like ATPase domain"/>
    <property type="match status" value="1"/>
</dbReference>
<protein>
    <submittedName>
        <fullName evidence="4">ROK family transcriptional regulator</fullName>
    </submittedName>
</protein>
<dbReference type="PANTHER" id="PTHR18964:SF149">
    <property type="entry name" value="BIFUNCTIONAL UDP-N-ACETYLGLUCOSAMINE 2-EPIMERASE_N-ACETYLMANNOSAMINE KINASE"/>
    <property type="match status" value="1"/>
</dbReference>
<dbReference type="EMBL" id="JAQAGZ010000003">
    <property type="protein sequence ID" value="MCZ8512083.1"/>
    <property type="molecule type" value="Genomic_DNA"/>
</dbReference>
<evidence type="ECO:0000313" key="4">
    <source>
        <dbReference type="EMBL" id="MCZ8512083.1"/>
    </source>
</evidence>
<dbReference type="SUPFAM" id="SSF46785">
    <property type="entry name" value="Winged helix' DNA-binding domain"/>
    <property type="match status" value="1"/>
</dbReference>
<evidence type="ECO:0000256" key="1">
    <source>
        <dbReference type="ARBA" id="ARBA00002486"/>
    </source>
</evidence>
<dbReference type="PROSITE" id="PS01125">
    <property type="entry name" value="ROK"/>
    <property type="match status" value="1"/>
</dbReference>
<proteinExistence type="inferred from homology"/>
<keyword evidence="3" id="KW-0119">Carbohydrate metabolism</keyword>
<name>A0ABT4Q5I8_9BACL</name>
<comment type="similarity">
    <text evidence="2">Belongs to the ROK (NagC/XylR) family.</text>
</comment>
<evidence type="ECO:0000256" key="3">
    <source>
        <dbReference type="ARBA" id="ARBA00022629"/>
    </source>
</evidence>
<accession>A0ABT4Q5I8</accession>
<dbReference type="PANTHER" id="PTHR18964">
    <property type="entry name" value="ROK (REPRESSOR, ORF, KINASE) FAMILY"/>
    <property type="match status" value="1"/>
</dbReference>
<evidence type="ECO:0000256" key="2">
    <source>
        <dbReference type="ARBA" id="ARBA00006479"/>
    </source>
</evidence>
<keyword evidence="3" id="KW-0859">Xylose metabolism</keyword>
<dbReference type="Proteomes" id="UP001527882">
    <property type="component" value="Unassembled WGS sequence"/>
</dbReference>
<dbReference type="InterPro" id="IPR049874">
    <property type="entry name" value="ROK_cs"/>
</dbReference>
<dbReference type="Gene3D" id="1.10.10.10">
    <property type="entry name" value="Winged helix-like DNA-binding domain superfamily/Winged helix DNA-binding domain"/>
    <property type="match status" value="1"/>
</dbReference>
<dbReference type="CDD" id="cd24076">
    <property type="entry name" value="ASKHA_ATPase_ROK_BsXylR-like"/>
    <property type="match status" value="1"/>
</dbReference>
<dbReference type="RefSeq" id="WP_269880470.1">
    <property type="nucleotide sequence ID" value="NZ_JAQAGZ010000003.1"/>
</dbReference>
<sequence length="397" mass="42331">MNKPASGDSSFLKNMNKSTLLNMVRAQRAVSRAELAKRTKLTRATVSALVEELIEEHLVVETGTGESSGGRKPVMLELNASAGCVIGIDLRVTNLLMLVTDMRGVVLKKQVISYDSDPGGAAGPDRRLNQIIGVLEEAVIALPESPLGLIGVGVGIHGFVEYPSGRIAFMPHTGWKNLQWKSVLEERLGVPVLIDNEANLAALGEWEYGAGANPGCTNMLYLSVAGGIGAGLILNGELFRGGGGFAGEVGHTTLETNGRPCSCGNKGCWERYASEQAVAGELGLSYAPGITEELLRRMKEKDAEVLAALQQAGAYLGIGIGNMMHTLNPQMIVIGGSMSRYASWLHDSLQQSLQARFSYLSSFRVQVDYSQLGEDGCALGAATSLIRERLRLQPANS</sequence>
<comment type="caution">
    <text evidence="4">The sequence shown here is derived from an EMBL/GenBank/DDBJ whole genome shotgun (WGS) entry which is preliminary data.</text>
</comment>
<dbReference type="InterPro" id="IPR043129">
    <property type="entry name" value="ATPase_NBD"/>
</dbReference>
<dbReference type="Gene3D" id="3.30.420.40">
    <property type="match status" value="2"/>
</dbReference>
<gene>
    <name evidence="4" type="ORF">O9H85_06515</name>
</gene>
<dbReference type="InterPro" id="IPR036390">
    <property type="entry name" value="WH_DNA-bd_sf"/>
</dbReference>
<dbReference type="InterPro" id="IPR036388">
    <property type="entry name" value="WH-like_DNA-bd_sf"/>
</dbReference>
<keyword evidence="5" id="KW-1185">Reference proteome</keyword>